<reference evidence="2 3" key="1">
    <citation type="submission" date="2015-09" db="EMBL/GenBank/DDBJ databases">
        <title>Aphanizomenon flos-aquae WA102.</title>
        <authorList>
            <person name="Driscoll C."/>
        </authorList>
    </citation>
    <scope>NUCLEOTIDE SEQUENCE [LARGE SCALE GENOMIC DNA]</scope>
    <source>
        <strain evidence="2">WA102</strain>
    </source>
</reference>
<dbReference type="Proteomes" id="UP000092093">
    <property type="component" value="Unassembled WGS sequence"/>
</dbReference>
<protein>
    <submittedName>
        <fullName evidence="2">Uncharacterized protein</fullName>
    </submittedName>
</protein>
<name>A0A1B7WS67_APHFL</name>
<dbReference type="EMBL" id="LJOW01000184">
    <property type="protein sequence ID" value="OBQ39971.1"/>
    <property type="molecule type" value="Genomic_DNA"/>
</dbReference>
<keyword evidence="1" id="KW-0812">Transmembrane</keyword>
<gene>
    <name evidence="2" type="ORF">AN484_22810</name>
</gene>
<proteinExistence type="predicted"/>
<accession>A0A1B7WS67</accession>
<evidence type="ECO:0000256" key="1">
    <source>
        <dbReference type="SAM" id="Phobius"/>
    </source>
</evidence>
<keyword evidence="1" id="KW-1133">Transmembrane helix</keyword>
<organism evidence="2 3">
    <name type="scientific">Aphanizomenon flos-aquae WA102</name>
    <dbReference type="NCBI Taxonomy" id="1710896"/>
    <lineage>
        <taxon>Bacteria</taxon>
        <taxon>Bacillati</taxon>
        <taxon>Cyanobacteriota</taxon>
        <taxon>Cyanophyceae</taxon>
        <taxon>Nostocales</taxon>
        <taxon>Aphanizomenonaceae</taxon>
        <taxon>Aphanizomenon</taxon>
    </lineage>
</organism>
<dbReference type="AlphaFoldDB" id="A0A1B7WS67"/>
<evidence type="ECO:0000313" key="2">
    <source>
        <dbReference type="EMBL" id="OBQ39971.1"/>
    </source>
</evidence>
<comment type="caution">
    <text evidence="2">The sequence shown here is derived from an EMBL/GenBank/DDBJ whole genome shotgun (WGS) entry which is preliminary data.</text>
</comment>
<feature type="transmembrane region" description="Helical" evidence="1">
    <location>
        <begin position="30"/>
        <end position="47"/>
    </location>
</feature>
<evidence type="ECO:0000313" key="3">
    <source>
        <dbReference type="Proteomes" id="UP000092093"/>
    </source>
</evidence>
<keyword evidence="1" id="KW-0472">Membrane</keyword>
<sequence length="232" mass="26775">MDNQRTDQPSPLQSLQRHIYEQGLEVVVDLLFPVVATILFAYINHVVKNGIIPYLKQIAEKIQSDRKNRPTFNPDQEAKIKEYMRAMLAESDIDRVSLFFLDNPHFHNELIKADSFTLWIAAEKNIGSVNESNNELSFAFVSEEINRLAQRREKIASYNKIQDGKVCLVFLEKRGTTGYSFYCTNEYGFLLIEKTGNGFRLFNNIKYFIGGKSFDYLDYCNKIDQIIGESAT</sequence>